<dbReference type="AlphaFoldDB" id="A0A364K2P8"/>
<comment type="caution">
    <text evidence="5">The sequence shown here is derived from an EMBL/GenBank/DDBJ whole genome shotgun (WGS) entry which is preliminary data.</text>
</comment>
<organism evidence="5 6">
    <name type="scientific">Thermoflavimicrobium daqui</name>
    <dbReference type="NCBI Taxonomy" id="2137476"/>
    <lineage>
        <taxon>Bacteria</taxon>
        <taxon>Bacillati</taxon>
        <taxon>Bacillota</taxon>
        <taxon>Bacilli</taxon>
        <taxon>Bacillales</taxon>
        <taxon>Thermoactinomycetaceae</taxon>
        <taxon>Thermoflavimicrobium</taxon>
    </lineage>
</organism>
<feature type="domain" description="HTH marR-type" evidence="4">
    <location>
        <begin position="10"/>
        <end position="142"/>
    </location>
</feature>
<dbReference type="SMART" id="SM00347">
    <property type="entry name" value="HTH_MARR"/>
    <property type="match status" value="1"/>
</dbReference>
<dbReference type="SUPFAM" id="SSF46785">
    <property type="entry name" value="Winged helix' DNA-binding domain"/>
    <property type="match status" value="1"/>
</dbReference>
<accession>A0A364K2P8</accession>
<evidence type="ECO:0000256" key="3">
    <source>
        <dbReference type="ARBA" id="ARBA00023163"/>
    </source>
</evidence>
<dbReference type="GO" id="GO:0006950">
    <property type="term" value="P:response to stress"/>
    <property type="evidence" value="ECO:0007669"/>
    <property type="project" value="TreeGrafter"/>
</dbReference>
<dbReference type="EMBL" id="QJKK01000009">
    <property type="protein sequence ID" value="RAL22579.1"/>
    <property type="molecule type" value="Genomic_DNA"/>
</dbReference>
<proteinExistence type="predicted"/>
<dbReference type="Gene3D" id="1.10.10.10">
    <property type="entry name" value="Winged helix-like DNA-binding domain superfamily/Winged helix DNA-binding domain"/>
    <property type="match status" value="1"/>
</dbReference>
<keyword evidence="2" id="KW-0238">DNA-binding</keyword>
<dbReference type="Proteomes" id="UP000251213">
    <property type="component" value="Unassembled WGS sequence"/>
</dbReference>
<keyword evidence="1" id="KW-0805">Transcription regulation</keyword>
<dbReference type="OrthoDB" id="9799747at2"/>
<keyword evidence="3" id="KW-0804">Transcription</keyword>
<name>A0A364K2P8_9BACL</name>
<dbReference type="InterPro" id="IPR036388">
    <property type="entry name" value="WH-like_DNA-bd_sf"/>
</dbReference>
<dbReference type="PANTHER" id="PTHR33164">
    <property type="entry name" value="TRANSCRIPTIONAL REGULATOR, MARR FAMILY"/>
    <property type="match status" value="1"/>
</dbReference>
<gene>
    <name evidence="5" type="ORF">DL897_14305</name>
</gene>
<reference evidence="5 6" key="1">
    <citation type="submission" date="2018-06" db="EMBL/GenBank/DDBJ databases">
        <title>Thermoflavimicrobium daqus sp. nov., a thermophilic microbe isolated from Moutai-flavour Daqu.</title>
        <authorList>
            <person name="Wang X."/>
            <person name="Zhou H."/>
        </authorList>
    </citation>
    <scope>NUCLEOTIDE SEQUENCE [LARGE SCALE GENOMIC DNA]</scope>
    <source>
        <strain evidence="5 6">FBKL4.011</strain>
    </source>
</reference>
<dbReference type="PANTHER" id="PTHR33164:SF56">
    <property type="entry name" value="HTH-TYPE TRANSCRIPTIONAL REGULATOR MHQR"/>
    <property type="match status" value="1"/>
</dbReference>
<evidence type="ECO:0000313" key="6">
    <source>
        <dbReference type="Proteomes" id="UP000251213"/>
    </source>
</evidence>
<sequence length="152" mass="17527">MSVENGRDQSLELFVVLVRAYNWISAHAHRDIRRYGLNPTEFGVLDLLYHKGPQPLQQIGEKILISSGNITYVIDKLEKKNLLIRKPCPKDRRVTYAELTEQGEQFFAEIFSQHQEVIHQALKGLDVDEKQVAIQLIKKLGYQAQKSYSAYV</sequence>
<evidence type="ECO:0000256" key="1">
    <source>
        <dbReference type="ARBA" id="ARBA00023015"/>
    </source>
</evidence>
<evidence type="ECO:0000313" key="5">
    <source>
        <dbReference type="EMBL" id="RAL22579.1"/>
    </source>
</evidence>
<dbReference type="GO" id="GO:0003677">
    <property type="term" value="F:DNA binding"/>
    <property type="evidence" value="ECO:0007669"/>
    <property type="project" value="UniProtKB-KW"/>
</dbReference>
<reference evidence="5 6" key="2">
    <citation type="submission" date="2018-06" db="EMBL/GenBank/DDBJ databases">
        <authorList>
            <person name="Zhirakovskaya E."/>
        </authorList>
    </citation>
    <scope>NUCLEOTIDE SEQUENCE [LARGE SCALE GENOMIC DNA]</scope>
    <source>
        <strain evidence="5 6">FBKL4.011</strain>
    </source>
</reference>
<evidence type="ECO:0000259" key="4">
    <source>
        <dbReference type="PROSITE" id="PS50995"/>
    </source>
</evidence>
<dbReference type="InterPro" id="IPR000835">
    <property type="entry name" value="HTH_MarR-typ"/>
</dbReference>
<dbReference type="PRINTS" id="PR00598">
    <property type="entry name" value="HTHMARR"/>
</dbReference>
<dbReference type="PROSITE" id="PS50995">
    <property type="entry name" value="HTH_MARR_2"/>
    <property type="match status" value="1"/>
</dbReference>
<dbReference type="RefSeq" id="WP_113659822.1">
    <property type="nucleotide sequence ID" value="NZ_KZ845671.1"/>
</dbReference>
<dbReference type="InterPro" id="IPR036390">
    <property type="entry name" value="WH_DNA-bd_sf"/>
</dbReference>
<dbReference type="Pfam" id="PF01047">
    <property type="entry name" value="MarR"/>
    <property type="match status" value="1"/>
</dbReference>
<protein>
    <submittedName>
        <fullName evidence="5">MarR family transcriptional regulator</fullName>
    </submittedName>
</protein>
<dbReference type="InterPro" id="IPR039422">
    <property type="entry name" value="MarR/SlyA-like"/>
</dbReference>
<dbReference type="GO" id="GO:0003700">
    <property type="term" value="F:DNA-binding transcription factor activity"/>
    <property type="evidence" value="ECO:0007669"/>
    <property type="project" value="InterPro"/>
</dbReference>
<evidence type="ECO:0000256" key="2">
    <source>
        <dbReference type="ARBA" id="ARBA00023125"/>
    </source>
</evidence>
<keyword evidence="6" id="KW-1185">Reference proteome</keyword>